<dbReference type="PANTHER" id="PTHR23131:SF0">
    <property type="entry name" value="ENDORIBONUCLEASE LACTB2"/>
    <property type="match status" value="1"/>
</dbReference>
<keyword evidence="3" id="KW-0378">Hydrolase</keyword>
<dbReference type="InterPro" id="IPR050662">
    <property type="entry name" value="Sec-metab_biosynth-thioest"/>
</dbReference>
<evidence type="ECO:0000313" key="6">
    <source>
        <dbReference type="EMBL" id="CAE2204164.1"/>
    </source>
</evidence>
<evidence type="ECO:0000259" key="5">
    <source>
        <dbReference type="SMART" id="SM00849"/>
    </source>
</evidence>
<feature type="domain" description="Metallo-beta-lactamase" evidence="5">
    <location>
        <begin position="41"/>
        <end position="202"/>
    </location>
</feature>
<dbReference type="SUPFAM" id="SSF56281">
    <property type="entry name" value="Metallo-hydrolase/oxidoreductase"/>
    <property type="match status" value="1"/>
</dbReference>
<dbReference type="PANTHER" id="PTHR23131">
    <property type="entry name" value="ENDORIBONUCLEASE LACTB2"/>
    <property type="match status" value="1"/>
</dbReference>
<dbReference type="AlphaFoldDB" id="A0A7S4M6C7"/>
<dbReference type="FunFam" id="3.60.15.10:FF:000017">
    <property type="entry name" value="Lactamase beta 2"/>
    <property type="match status" value="1"/>
</dbReference>
<gene>
    <name evidence="6" type="ORF">VSP0166_LOCUS2527</name>
</gene>
<dbReference type="CDD" id="cd07722">
    <property type="entry name" value="LACTB2-like_MBL-fold"/>
    <property type="match status" value="1"/>
</dbReference>
<reference evidence="6" key="1">
    <citation type="submission" date="2021-01" db="EMBL/GenBank/DDBJ databases">
        <authorList>
            <person name="Corre E."/>
            <person name="Pelletier E."/>
            <person name="Niang G."/>
            <person name="Scheremetjew M."/>
            <person name="Finn R."/>
            <person name="Kale V."/>
            <person name="Holt S."/>
            <person name="Cochrane G."/>
            <person name="Meng A."/>
            <person name="Brown T."/>
            <person name="Cohen L."/>
        </authorList>
    </citation>
    <scope>NUCLEOTIDE SEQUENCE</scope>
    <source>
        <strain evidence="6">DIVA3 518/3/11/1/6</strain>
    </source>
</reference>
<dbReference type="Gene3D" id="1.10.10.10">
    <property type="entry name" value="Winged helix-like DNA-binding domain superfamily/Winged helix DNA-binding domain"/>
    <property type="match status" value="1"/>
</dbReference>
<dbReference type="SMART" id="SM00849">
    <property type="entry name" value="Lactamase_B"/>
    <property type="match status" value="1"/>
</dbReference>
<name>A0A7S4M6C7_9EUKA</name>
<dbReference type="InterPro" id="IPR036388">
    <property type="entry name" value="WH-like_DNA-bd_sf"/>
</dbReference>
<evidence type="ECO:0000256" key="2">
    <source>
        <dbReference type="ARBA" id="ARBA00022723"/>
    </source>
</evidence>
<dbReference type="Gene3D" id="3.60.15.10">
    <property type="entry name" value="Ribonuclease Z/Hydroxyacylglutathione hydrolase-like"/>
    <property type="match status" value="1"/>
</dbReference>
<evidence type="ECO:0000256" key="1">
    <source>
        <dbReference type="ARBA" id="ARBA00006759"/>
    </source>
</evidence>
<dbReference type="GO" id="GO:0016787">
    <property type="term" value="F:hydrolase activity"/>
    <property type="evidence" value="ECO:0007669"/>
    <property type="project" value="UniProtKB-KW"/>
</dbReference>
<keyword evidence="2" id="KW-0479">Metal-binding</keyword>
<dbReference type="GO" id="GO:0044550">
    <property type="term" value="P:secondary metabolite biosynthetic process"/>
    <property type="evidence" value="ECO:0007669"/>
    <property type="project" value="TreeGrafter"/>
</dbReference>
<dbReference type="InterPro" id="IPR036866">
    <property type="entry name" value="RibonucZ/Hydroxyglut_hydro"/>
</dbReference>
<sequence>MFARRLVASASMTQRLEDVRKLSDRVICVLGQNPGSHTLQGTNTYLIGTGKKRILLDTGEGKDEYLPILNKVLEQENIEIQEIICTHWHHDHIGGIPQLTKENSIPVSKFADPHDAEFLPDYTFRHIKDSAVFECEGATMVALFTPGHSDDHLSFWFPEENSLFSGDCVLGEGTTAFQNLSQYMKSLEILLEKQPTRIYPGHGPVIEDGVDRIKEYMKHRIQREEQILEVISKHKQSTGDNPSVSHIVSTLYPTIPASVVPSAERNVQLHMDKLIADGRLTI</sequence>
<dbReference type="Pfam" id="PF17778">
    <property type="entry name" value="WHD_BLACT"/>
    <property type="match status" value="1"/>
</dbReference>
<keyword evidence="4" id="KW-0862">Zinc</keyword>
<evidence type="ECO:0000256" key="3">
    <source>
        <dbReference type="ARBA" id="ARBA00022801"/>
    </source>
</evidence>
<proteinExistence type="inferred from homology"/>
<dbReference type="InterPro" id="IPR001279">
    <property type="entry name" value="Metallo-B-lactamas"/>
</dbReference>
<protein>
    <recommendedName>
        <fullName evidence="5">Metallo-beta-lactamase domain-containing protein</fullName>
    </recommendedName>
</protein>
<dbReference type="GO" id="GO:0046872">
    <property type="term" value="F:metal ion binding"/>
    <property type="evidence" value="ECO:0007669"/>
    <property type="project" value="UniProtKB-KW"/>
</dbReference>
<dbReference type="InterPro" id="IPR047921">
    <property type="entry name" value="LACTB2-like_MBL-fold"/>
</dbReference>
<dbReference type="InterPro" id="IPR041516">
    <property type="entry name" value="LACTB2_WH"/>
</dbReference>
<dbReference type="Pfam" id="PF00753">
    <property type="entry name" value="Lactamase_B"/>
    <property type="match status" value="1"/>
</dbReference>
<dbReference type="EMBL" id="HBKP01003497">
    <property type="protein sequence ID" value="CAE2204164.1"/>
    <property type="molecule type" value="Transcribed_RNA"/>
</dbReference>
<organism evidence="6">
    <name type="scientific">Vannella robusta</name>
    <dbReference type="NCBI Taxonomy" id="1487602"/>
    <lineage>
        <taxon>Eukaryota</taxon>
        <taxon>Amoebozoa</taxon>
        <taxon>Discosea</taxon>
        <taxon>Flabellinia</taxon>
        <taxon>Vannellidae</taxon>
        <taxon>Vannella</taxon>
    </lineage>
</organism>
<comment type="similarity">
    <text evidence="1">Belongs to the metallo-beta-lactamase superfamily. Glyoxalase II family.</text>
</comment>
<accession>A0A7S4M6C7</accession>
<evidence type="ECO:0000256" key="4">
    <source>
        <dbReference type="ARBA" id="ARBA00022833"/>
    </source>
</evidence>